<protein>
    <submittedName>
        <fullName evidence="2">Uncharacterized protein</fullName>
    </submittedName>
</protein>
<keyword evidence="3" id="KW-1185">Reference proteome</keyword>
<sequence length="85" mass="9440">MDGQITKEQLQAVLNKDMDTMLEDVVGAMNRARPGSIIDDSEERVREAAGEFRRRLFEKALELRSQREAFSPSGERGADGGSLAQ</sequence>
<accession>A0AAW6TTT6</accession>
<organism evidence="2 3">
    <name type="scientific">Anaerobaca lacustris</name>
    <dbReference type="NCBI Taxonomy" id="3044600"/>
    <lineage>
        <taxon>Bacteria</taxon>
        <taxon>Pseudomonadati</taxon>
        <taxon>Planctomycetota</taxon>
        <taxon>Phycisphaerae</taxon>
        <taxon>Sedimentisphaerales</taxon>
        <taxon>Anaerobacaceae</taxon>
        <taxon>Anaerobaca</taxon>
    </lineage>
</organism>
<feature type="region of interest" description="Disordered" evidence="1">
    <location>
        <begin position="65"/>
        <end position="85"/>
    </location>
</feature>
<dbReference type="AlphaFoldDB" id="A0AAW6TTT6"/>
<evidence type="ECO:0000256" key="1">
    <source>
        <dbReference type="SAM" id="MobiDB-lite"/>
    </source>
</evidence>
<dbReference type="RefSeq" id="WP_349243470.1">
    <property type="nucleotide sequence ID" value="NZ_JASCXX010000003.1"/>
</dbReference>
<gene>
    <name evidence="2" type="ORF">QJ522_03295</name>
</gene>
<name>A0AAW6TTT6_9BACT</name>
<reference evidence="2" key="1">
    <citation type="submission" date="2023-05" db="EMBL/GenBank/DDBJ databases">
        <title>Anaerotaeda fermentans gen. nov., sp. nov., a novel anaerobic planctomycete of the new family within the order Sedimentisphaerales isolated from Taman Peninsula, Russia.</title>
        <authorList>
            <person name="Khomyakova M.A."/>
            <person name="Merkel A.Y."/>
            <person name="Slobodkin A.I."/>
        </authorList>
    </citation>
    <scope>NUCLEOTIDE SEQUENCE</scope>
    <source>
        <strain evidence="2">M17dextr</strain>
    </source>
</reference>
<comment type="caution">
    <text evidence="2">The sequence shown here is derived from an EMBL/GenBank/DDBJ whole genome shotgun (WGS) entry which is preliminary data.</text>
</comment>
<dbReference type="EMBL" id="JASCXX010000003">
    <property type="protein sequence ID" value="MDI6448060.1"/>
    <property type="molecule type" value="Genomic_DNA"/>
</dbReference>
<evidence type="ECO:0000313" key="2">
    <source>
        <dbReference type="EMBL" id="MDI6448060.1"/>
    </source>
</evidence>
<dbReference type="Proteomes" id="UP001431776">
    <property type="component" value="Unassembled WGS sequence"/>
</dbReference>
<evidence type="ECO:0000313" key="3">
    <source>
        <dbReference type="Proteomes" id="UP001431776"/>
    </source>
</evidence>
<proteinExistence type="predicted"/>